<evidence type="ECO:0000259" key="8">
    <source>
        <dbReference type="PROSITE" id="PS51740"/>
    </source>
</evidence>
<name>A0A1V5SEX5_9BACT</name>
<dbReference type="PROSITE" id="PS51740">
    <property type="entry name" value="SPOVT_ABRB"/>
    <property type="match status" value="1"/>
</dbReference>
<keyword evidence="6 7" id="KW-0804">Transcription</keyword>
<gene>
    <name evidence="7" type="primary">mraZ</name>
    <name evidence="9" type="ORF">BWY43_00212</name>
</gene>
<accession>A0A1V5SEX5</accession>
<comment type="similarity">
    <text evidence="7">Belongs to the MraZ family.</text>
</comment>
<protein>
    <recommendedName>
        <fullName evidence="1 7">Transcriptional regulator MraZ</fullName>
    </recommendedName>
</protein>
<dbReference type="PANTHER" id="PTHR34701">
    <property type="entry name" value="TRANSCRIPTIONAL REGULATOR MRAZ"/>
    <property type="match status" value="1"/>
</dbReference>
<dbReference type="CDD" id="cd16321">
    <property type="entry name" value="MraZ_C"/>
    <property type="match status" value="1"/>
</dbReference>
<dbReference type="SUPFAM" id="SSF89447">
    <property type="entry name" value="AbrB/MazE/MraZ-like"/>
    <property type="match status" value="1"/>
</dbReference>
<organism evidence="9">
    <name type="scientific">candidate division WS2 bacterium ADurb.Bin280</name>
    <dbReference type="NCBI Taxonomy" id="1852829"/>
    <lineage>
        <taxon>Bacteria</taxon>
        <taxon>candidate division WS2</taxon>
    </lineage>
</organism>
<dbReference type="HAMAP" id="MF_01008">
    <property type="entry name" value="MraZ"/>
    <property type="match status" value="1"/>
</dbReference>
<comment type="caution">
    <text evidence="9">The sequence shown here is derived from an EMBL/GenBank/DDBJ whole genome shotgun (WGS) entry which is preliminary data.</text>
</comment>
<evidence type="ECO:0000256" key="6">
    <source>
        <dbReference type="ARBA" id="ARBA00023163"/>
    </source>
</evidence>
<dbReference type="GO" id="GO:0005737">
    <property type="term" value="C:cytoplasm"/>
    <property type="evidence" value="ECO:0007669"/>
    <property type="project" value="UniProtKB-UniRule"/>
</dbReference>
<keyword evidence="3" id="KW-0677">Repeat</keyword>
<reference evidence="9" key="1">
    <citation type="submission" date="2017-02" db="EMBL/GenBank/DDBJ databases">
        <title>Delving into the versatile metabolic prowess of the omnipresent phylum Bacteroidetes.</title>
        <authorList>
            <person name="Nobu M.K."/>
            <person name="Mei R."/>
            <person name="Narihiro T."/>
            <person name="Kuroda K."/>
            <person name="Liu W.-T."/>
        </authorList>
    </citation>
    <scope>NUCLEOTIDE SEQUENCE</scope>
    <source>
        <strain evidence="9">ADurb.Bin280</strain>
    </source>
</reference>
<dbReference type="InterPro" id="IPR007159">
    <property type="entry name" value="SpoVT-AbrB_dom"/>
</dbReference>
<dbReference type="GO" id="GO:2000143">
    <property type="term" value="P:negative regulation of DNA-templated transcription initiation"/>
    <property type="evidence" value="ECO:0007669"/>
    <property type="project" value="TreeGrafter"/>
</dbReference>
<dbReference type="EMBL" id="MWBO01000012">
    <property type="protein sequence ID" value="OQA53058.1"/>
    <property type="molecule type" value="Genomic_DNA"/>
</dbReference>
<dbReference type="InterPro" id="IPR020603">
    <property type="entry name" value="MraZ_dom"/>
</dbReference>
<keyword evidence="9" id="KW-0132">Cell division</keyword>
<dbReference type="AlphaFoldDB" id="A0A1V5SEX5"/>
<dbReference type="GO" id="GO:0051301">
    <property type="term" value="P:cell division"/>
    <property type="evidence" value="ECO:0007669"/>
    <property type="project" value="UniProtKB-KW"/>
</dbReference>
<proteinExistence type="inferred from homology"/>
<dbReference type="CDD" id="cd16320">
    <property type="entry name" value="MraZ_N"/>
    <property type="match status" value="1"/>
</dbReference>
<dbReference type="InterPro" id="IPR035642">
    <property type="entry name" value="MraZ_N"/>
</dbReference>
<evidence type="ECO:0000256" key="4">
    <source>
        <dbReference type="ARBA" id="ARBA00023015"/>
    </source>
</evidence>
<dbReference type="Proteomes" id="UP000485367">
    <property type="component" value="Unassembled WGS sequence"/>
</dbReference>
<dbReference type="PANTHER" id="PTHR34701:SF1">
    <property type="entry name" value="TRANSCRIPTIONAL REGULATOR MRAZ"/>
    <property type="match status" value="1"/>
</dbReference>
<comment type="subunit">
    <text evidence="7">Forms oligomers.</text>
</comment>
<keyword evidence="4 7" id="KW-0805">Transcription regulation</keyword>
<evidence type="ECO:0000256" key="7">
    <source>
        <dbReference type="HAMAP-Rule" id="MF_01008"/>
    </source>
</evidence>
<evidence type="ECO:0000256" key="2">
    <source>
        <dbReference type="ARBA" id="ARBA00022490"/>
    </source>
</evidence>
<keyword evidence="5 7" id="KW-0238">DNA-binding</keyword>
<keyword evidence="9" id="KW-0131">Cell cycle</keyword>
<dbReference type="InterPro" id="IPR038619">
    <property type="entry name" value="MraZ_sf"/>
</dbReference>
<dbReference type="InterPro" id="IPR035644">
    <property type="entry name" value="MraZ_C"/>
</dbReference>
<dbReference type="GO" id="GO:0009295">
    <property type="term" value="C:nucleoid"/>
    <property type="evidence" value="ECO:0007669"/>
    <property type="project" value="UniProtKB-SubCell"/>
</dbReference>
<dbReference type="GO" id="GO:0003700">
    <property type="term" value="F:DNA-binding transcription factor activity"/>
    <property type="evidence" value="ECO:0007669"/>
    <property type="project" value="UniProtKB-UniRule"/>
</dbReference>
<dbReference type="Pfam" id="PF02381">
    <property type="entry name" value="MraZ"/>
    <property type="match status" value="2"/>
</dbReference>
<keyword evidence="2 7" id="KW-0963">Cytoplasm</keyword>
<dbReference type="InterPro" id="IPR003444">
    <property type="entry name" value="MraZ"/>
</dbReference>
<feature type="domain" description="SpoVT-AbrB" evidence="8">
    <location>
        <begin position="18"/>
        <end position="60"/>
    </location>
</feature>
<dbReference type="GO" id="GO:0000976">
    <property type="term" value="F:transcription cis-regulatory region binding"/>
    <property type="evidence" value="ECO:0007669"/>
    <property type="project" value="TreeGrafter"/>
</dbReference>
<evidence type="ECO:0000256" key="3">
    <source>
        <dbReference type="ARBA" id="ARBA00022737"/>
    </source>
</evidence>
<evidence type="ECO:0000256" key="1">
    <source>
        <dbReference type="ARBA" id="ARBA00013860"/>
    </source>
</evidence>
<sequence length="156" mass="17721">MAKSGEKWRVIKNMFIGQYEHSIDEKGRLAFPAKFRKDLQAGAVVTKGLDGCLFVFPKAKFKQMADSISRLPYTKSAARLYSRLILSNAGEIEFDKQGRVHIPPYLKSHAKLKKTAVICGLYDRIEIWSDKNWEEVSRKVSQEAGEVVEELSAIEI</sequence>
<dbReference type="InterPro" id="IPR037914">
    <property type="entry name" value="SpoVT-AbrB_sf"/>
</dbReference>
<evidence type="ECO:0000256" key="5">
    <source>
        <dbReference type="ARBA" id="ARBA00023125"/>
    </source>
</evidence>
<comment type="subcellular location">
    <subcellularLocation>
        <location evidence="7">Cytoplasm</location>
        <location evidence="7">Nucleoid</location>
    </subcellularLocation>
</comment>
<dbReference type="Gene3D" id="3.40.1550.20">
    <property type="entry name" value="Transcriptional regulator MraZ domain"/>
    <property type="match status" value="1"/>
</dbReference>
<dbReference type="NCBIfam" id="TIGR00242">
    <property type="entry name" value="division/cell wall cluster transcriptional repressor MraZ"/>
    <property type="match status" value="1"/>
</dbReference>
<evidence type="ECO:0000313" key="9">
    <source>
        <dbReference type="EMBL" id="OQA53058.1"/>
    </source>
</evidence>